<evidence type="ECO:0000313" key="4">
    <source>
        <dbReference type="EMBL" id="TMQ75089.1"/>
    </source>
</evidence>
<keyword evidence="5" id="KW-1185">Reference proteome</keyword>
<comment type="caution">
    <text evidence="4">The sequence shown here is derived from an EMBL/GenBank/DDBJ whole genome shotgun (WGS) entry which is preliminary data.</text>
</comment>
<evidence type="ECO:0000256" key="2">
    <source>
        <dbReference type="ARBA" id="ARBA00022448"/>
    </source>
</evidence>
<dbReference type="InterPro" id="IPR004682">
    <property type="entry name" value="TRAP_DctP"/>
</dbReference>
<comment type="similarity">
    <text evidence="1">Belongs to the bacterial solute-binding protein 7 family.</text>
</comment>
<accession>A0A5S4EIJ4</accession>
<gene>
    <name evidence="4" type="ORF">ACCUM_1993</name>
</gene>
<dbReference type="GO" id="GO:0055085">
    <property type="term" value="P:transmembrane transport"/>
    <property type="evidence" value="ECO:0007669"/>
    <property type="project" value="InterPro"/>
</dbReference>
<evidence type="ECO:0000313" key="5">
    <source>
        <dbReference type="Proteomes" id="UP000306324"/>
    </source>
</evidence>
<dbReference type="InterPro" id="IPR018389">
    <property type="entry name" value="DctP_fam"/>
</dbReference>
<proteinExistence type="inferred from homology"/>
<sequence length="364" mass="40853">MFTKITELVSGLVALALFTAGPAFAEARYKLKLAHVITAGTPIDVAANRLAALIKERTKGEVDIKVYPASQLGGERAIIEGVQLGTIEMSFTTTGAIGGFAPEFQVLDLPFLFQSYEAAYTYLDGEPGDRLLKLLDRKGMHGVVYLENGWRNFTSSRNPLKRPADLRGQKIRVMESPMYMGLIRTLHGTPMPMAYSELPNALLQKVIDGQENPAVNVYSAKMYESQPYMIKDQHTYNVFIFKVNGKVWKSLPENFRQTIETAAIEVRDFQRKLNREADAAFLKLLQDKGMTIHVPNPDEVRAWQAAAAPLYEEAKKIVTPALIAEAVKFRSDWEAGRYHTDAQGYIERFAKISVPLDDVMRKFK</sequence>
<name>A0A5S4EIJ4_9PROT</name>
<dbReference type="PIRSF" id="PIRSF006470">
    <property type="entry name" value="DctB"/>
    <property type="match status" value="1"/>
</dbReference>
<protein>
    <submittedName>
        <fullName evidence="4">TRAP-type C4-dicarboxylate transport system, periplasmic component</fullName>
    </submittedName>
</protein>
<dbReference type="Pfam" id="PF03480">
    <property type="entry name" value="DctP"/>
    <property type="match status" value="1"/>
</dbReference>
<dbReference type="RefSeq" id="WP_138678930.1">
    <property type="nucleotide sequence ID" value="NZ_SWAD01000122.1"/>
</dbReference>
<dbReference type="PANTHER" id="PTHR33376:SF7">
    <property type="entry name" value="C4-DICARBOXYLATE-BINDING PROTEIN DCTB"/>
    <property type="match status" value="1"/>
</dbReference>
<dbReference type="PANTHER" id="PTHR33376">
    <property type="match status" value="1"/>
</dbReference>
<dbReference type="Proteomes" id="UP000306324">
    <property type="component" value="Unassembled WGS sequence"/>
</dbReference>
<dbReference type="Gene3D" id="3.40.190.170">
    <property type="entry name" value="Bacterial extracellular solute-binding protein, family 7"/>
    <property type="match status" value="1"/>
</dbReference>
<evidence type="ECO:0000256" key="3">
    <source>
        <dbReference type="ARBA" id="ARBA00022729"/>
    </source>
</evidence>
<dbReference type="AlphaFoldDB" id="A0A5S4EIJ4"/>
<organism evidence="4 5">
    <name type="scientific">Candidatus Accumulibacter phosphatis</name>
    <dbReference type="NCBI Taxonomy" id="327160"/>
    <lineage>
        <taxon>Bacteria</taxon>
        <taxon>Pseudomonadati</taxon>
        <taxon>Pseudomonadota</taxon>
        <taxon>Betaproteobacteria</taxon>
        <taxon>Candidatus Accumulibacter</taxon>
    </lineage>
</organism>
<dbReference type="EMBL" id="SWAD01000122">
    <property type="protein sequence ID" value="TMQ75089.1"/>
    <property type="molecule type" value="Genomic_DNA"/>
</dbReference>
<evidence type="ECO:0000256" key="1">
    <source>
        <dbReference type="ARBA" id="ARBA00009023"/>
    </source>
</evidence>
<dbReference type="GO" id="GO:0030288">
    <property type="term" value="C:outer membrane-bounded periplasmic space"/>
    <property type="evidence" value="ECO:0007669"/>
    <property type="project" value="InterPro"/>
</dbReference>
<dbReference type="CDD" id="cd13603">
    <property type="entry name" value="PBP2_TRAP_Siap_TeaA_like"/>
    <property type="match status" value="1"/>
</dbReference>
<keyword evidence="2" id="KW-0813">Transport</keyword>
<keyword evidence="3" id="KW-0732">Signal</keyword>
<reference evidence="4 5" key="1">
    <citation type="submission" date="2019-04" db="EMBL/GenBank/DDBJ databases">
        <title>A novel phosphate-accumulating bacterium identified in bioreactor for phosphate removal from wastewater.</title>
        <authorList>
            <person name="Kotlyarov R.Y."/>
            <person name="Beletsky A.V."/>
            <person name="Kallistova A.Y."/>
            <person name="Dorofeev A.G."/>
            <person name="Nikolaev Y.Y."/>
            <person name="Pimenov N.V."/>
            <person name="Ravin N.V."/>
            <person name="Mardanov A.V."/>
        </authorList>
    </citation>
    <scope>NUCLEOTIDE SEQUENCE [LARGE SCALE GENOMIC DNA]</scope>
    <source>
        <strain evidence="4 5">Bin19</strain>
    </source>
</reference>
<dbReference type="NCBIfam" id="TIGR00787">
    <property type="entry name" value="dctP"/>
    <property type="match status" value="1"/>
</dbReference>
<dbReference type="NCBIfam" id="NF037995">
    <property type="entry name" value="TRAP_S1"/>
    <property type="match status" value="1"/>
</dbReference>
<dbReference type="InterPro" id="IPR038404">
    <property type="entry name" value="TRAP_DctP_sf"/>
</dbReference>
<dbReference type="OrthoDB" id="9794826at2"/>